<sequence>MVHLYKEIQPADHFEISLPHFLSTNERQLLTLFYQPLTGAEPISLYLTLWAEGEDIHSSPMTHYHLMNVLDAPIGKIFEARIALEAIGLLRTWRKDEGESRHFIYELNRPLDAHTFFQDPLLSMFLFSKIGEQAYRKLRKRFVKQINKDAYKEISRSFIDVYKPVHTNVPKDFFHTDVKRSNKEYPFYYEQFDFNLLMSGLSEQLIPSSSITLEVKEVIAKLAFLYQLSPLDMQKVVILALDDNIHISKERLKKAAADYYKLTVSKDAPKLQKTFIQTDAPIIQEKNSKEQELQHYLETTPPIQVLRDINNGKEPLPSSVQIAEDLVVKHGMPVGVVNVLLEYVMLTTDMKLPQKYVERIADHWMRKNLKTAKEAMELARTERDKYTKWKNENEQKTTTSTSSYKKKNAASKEIVPEWFYKRNEQKNESTQSKETTAIDFEQERLKILKKLGVQDG</sequence>
<dbReference type="OrthoDB" id="2082007at2"/>
<feature type="domain" description="Replicative helicase loading/DNA remodeling protein DnaB N-terminal winged helix" evidence="4">
    <location>
        <begin position="8"/>
        <end position="255"/>
    </location>
</feature>
<dbReference type="Proteomes" id="UP000276349">
    <property type="component" value="Unassembled WGS sequence"/>
</dbReference>
<keyword evidence="5" id="KW-0347">Helicase</keyword>
<dbReference type="InterPro" id="IPR006343">
    <property type="entry name" value="DnaB/C_C"/>
</dbReference>
<comment type="caution">
    <text evidence="5">The sequence shown here is derived from an EMBL/GenBank/DDBJ whole genome shotgun (WGS) entry which is preliminary data.</text>
</comment>
<organism evidence="5 6">
    <name type="scientific">Lysinibacillus telephonicus</name>
    <dbReference type="NCBI Taxonomy" id="1714840"/>
    <lineage>
        <taxon>Bacteria</taxon>
        <taxon>Bacillati</taxon>
        <taxon>Bacillota</taxon>
        <taxon>Bacilli</taxon>
        <taxon>Bacillales</taxon>
        <taxon>Bacillaceae</taxon>
        <taxon>Lysinibacillus</taxon>
    </lineage>
</organism>
<dbReference type="RefSeq" id="WP_126295380.1">
    <property type="nucleotide sequence ID" value="NZ_CP155468.1"/>
</dbReference>
<dbReference type="AlphaFoldDB" id="A0A3S0HIU7"/>
<evidence type="ECO:0000259" key="3">
    <source>
        <dbReference type="Pfam" id="PF07261"/>
    </source>
</evidence>
<evidence type="ECO:0000313" key="6">
    <source>
        <dbReference type="Proteomes" id="UP000276349"/>
    </source>
</evidence>
<feature type="region of interest" description="Disordered" evidence="2">
    <location>
        <begin position="389"/>
        <end position="410"/>
    </location>
</feature>
<dbReference type="Pfam" id="PF25888">
    <property type="entry name" value="WHD_DnaB"/>
    <property type="match status" value="1"/>
</dbReference>
<dbReference type="Pfam" id="PF07261">
    <property type="entry name" value="DnaB_2"/>
    <property type="match status" value="1"/>
</dbReference>
<dbReference type="EMBL" id="RXNR01000051">
    <property type="protein sequence ID" value="RTQ90295.1"/>
    <property type="molecule type" value="Genomic_DNA"/>
</dbReference>
<evidence type="ECO:0000313" key="5">
    <source>
        <dbReference type="EMBL" id="RTQ90295.1"/>
    </source>
</evidence>
<dbReference type="InterPro" id="IPR058660">
    <property type="entry name" value="WHD_DnaB"/>
</dbReference>
<evidence type="ECO:0000256" key="2">
    <source>
        <dbReference type="SAM" id="MobiDB-lite"/>
    </source>
</evidence>
<proteinExistence type="inferred from homology"/>
<protein>
    <submittedName>
        <fullName evidence="5">Helicase DnaB</fullName>
    </submittedName>
</protein>
<accession>A0A3S0HIU7</accession>
<evidence type="ECO:0000259" key="4">
    <source>
        <dbReference type="Pfam" id="PF25888"/>
    </source>
</evidence>
<keyword evidence="5" id="KW-0547">Nucleotide-binding</keyword>
<comment type="similarity">
    <text evidence="1">Belongs to the DnaB/DnaD family.</text>
</comment>
<feature type="domain" description="DnaB/C C-terminal" evidence="3">
    <location>
        <begin position="311"/>
        <end position="377"/>
    </location>
</feature>
<keyword evidence="6" id="KW-1185">Reference proteome</keyword>
<dbReference type="GO" id="GO:0004386">
    <property type="term" value="F:helicase activity"/>
    <property type="evidence" value="ECO:0007669"/>
    <property type="project" value="UniProtKB-KW"/>
</dbReference>
<keyword evidence="5" id="KW-0378">Hydrolase</keyword>
<reference evidence="5 6" key="1">
    <citation type="submission" date="2018-12" db="EMBL/GenBank/DDBJ databases">
        <authorList>
            <person name="Yu L."/>
        </authorList>
    </citation>
    <scope>NUCLEOTIDE SEQUENCE [LARGE SCALE GENOMIC DNA]</scope>
    <source>
        <strain evidence="5 6">S5H2222</strain>
    </source>
</reference>
<name>A0A3S0HIU7_9BACI</name>
<keyword evidence="5" id="KW-0067">ATP-binding</keyword>
<evidence type="ECO:0000256" key="1">
    <source>
        <dbReference type="ARBA" id="ARBA00093462"/>
    </source>
</evidence>
<gene>
    <name evidence="5" type="ORF">EKG35_15120</name>
</gene>